<accession>A0A2I2FX83</accession>
<dbReference type="STRING" id="1392250.A0A2I2FX83"/>
<keyword evidence="3" id="KW-1185">Reference proteome</keyword>
<gene>
    <name evidence="2" type="ORF">P170DRAFT_277704</name>
</gene>
<organism evidence="2 3">
    <name type="scientific">Aspergillus steynii IBT 23096</name>
    <dbReference type="NCBI Taxonomy" id="1392250"/>
    <lineage>
        <taxon>Eukaryota</taxon>
        <taxon>Fungi</taxon>
        <taxon>Dikarya</taxon>
        <taxon>Ascomycota</taxon>
        <taxon>Pezizomycotina</taxon>
        <taxon>Eurotiomycetes</taxon>
        <taxon>Eurotiomycetidae</taxon>
        <taxon>Eurotiales</taxon>
        <taxon>Aspergillaceae</taxon>
        <taxon>Aspergillus</taxon>
        <taxon>Aspergillus subgen. Circumdati</taxon>
    </lineage>
</organism>
<evidence type="ECO:0000313" key="2">
    <source>
        <dbReference type="EMBL" id="PLB45244.1"/>
    </source>
</evidence>
<dbReference type="GeneID" id="36550871"/>
<dbReference type="RefSeq" id="XP_024700546.1">
    <property type="nucleotide sequence ID" value="XM_024843172.1"/>
</dbReference>
<proteinExistence type="predicted"/>
<dbReference type="Proteomes" id="UP000234275">
    <property type="component" value="Unassembled WGS sequence"/>
</dbReference>
<comment type="caution">
    <text evidence="2">The sequence shown here is derived from an EMBL/GenBank/DDBJ whole genome shotgun (WGS) entry which is preliminary data.</text>
</comment>
<feature type="region of interest" description="Disordered" evidence="1">
    <location>
        <begin position="68"/>
        <end position="141"/>
    </location>
</feature>
<dbReference type="VEuPathDB" id="FungiDB:P170DRAFT_277704"/>
<dbReference type="AlphaFoldDB" id="A0A2I2FX83"/>
<dbReference type="OrthoDB" id="4828117at2759"/>
<reference evidence="2 3" key="1">
    <citation type="submission" date="2016-12" db="EMBL/GenBank/DDBJ databases">
        <title>The genomes of Aspergillus section Nigri reveals drivers in fungal speciation.</title>
        <authorList>
            <consortium name="DOE Joint Genome Institute"/>
            <person name="Vesth T.C."/>
            <person name="Nybo J."/>
            <person name="Theobald S."/>
            <person name="Brandl J."/>
            <person name="Frisvad J.C."/>
            <person name="Nielsen K.F."/>
            <person name="Lyhne E.K."/>
            <person name="Kogle M.E."/>
            <person name="Kuo A."/>
            <person name="Riley R."/>
            <person name="Clum A."/>
            <person name="Nolan M."/>
            <person name="Lipzen A."/>
            <person name="Salamov A."/>
            <person name="Henrissat B."/>
            <person name="Wiebenga A."/>
            <person name="De Vries R.P."/>
            <person name="Grigoriev I.V."/>
            <person name="Mortensen U.H."/>
            <person name="Andersen M.R."/>
            <person name="Baker S.E."/>
        </authorList>
    </citation>
    <scope>NUCLEOTIDE SEQUENCE [LARGE SCALE GENOMIC DNA]</scope>
    <source>
        <strain evidence="2 3">IBT 23096</strain>
    </source>
</reference>
<feature type="compositionally biased region" description="Low complexity" evidence="1">
    <location>
        <begin position="80"/>
        <end position="89"/>
    </location>
</feature>
<protein>
    <submittedName>
        <fullName evidence="2">Uncharacterized protein</fullName>
    </submittedName>
</protein>
<feature type="region of interest" description="Disordered" evidence="1">
    <location>
        <begin position="203"/>
        <end position="228"/>
    </location>
</feature>
<evidence type="ECO:0000256" key="1">
    <source>
        <dbReference type="SAM" id="MobiDB-lite"/>
    </source>
</evidence>
<dbReference type="EMBL" id="MSFO01000008">
    <property type="protein sequence ID" value="PLB45244.1"/>
    <property type="molecule type" value="Genomic_DNA"/>
</dbReference>
<name>A0A2I2FX83_9EURO</name>
<evidence type="ECO:0000313" key="3">
    <source>
        <dbReference type="Proteomes" id="UP000234275"/>
    </source>
</evidence>
<sequence length="272" mass="29409">MVNWKNMESTDRLFGALIAAHPGIKLDYQGMATYFGQGATYDAIEGRFRRYRKMADELKTEALERGITQVPRGRGSAVSTPRTPRTGRGITKNTPSTRSRKDTNLSNLTSPTRRGAARSANRGTSSMDAICLDGDTSDDENKKADIKKDATNGTADILWGQSGVADVEIVSAPVPAQPVQPVQPAGAMFPKLEDRENSISTFGRVKPSGEDRIDQPFPSAAPATGLNRSDTPLDHPVLTDLFHQAGLLFPPNPAGYSMDAMYMDDSLYNGTA</sequence>